<accession>A0A1Q8Q1S9</accession>
<dbReference type="Proteomes" id="UP000185568">
    <property type="component" value="Unassembled WGS sequence"/>
</dbReference>
<evidence type="ECO:0000313" key="3">
    <source>
        <dbReference type="Proteomes" id="UP000185568"/>
    </source>
</evidence>
<organism evidence="2 3">
    <name type="scientific">Domibacillus antri</name>
    <dbReference type="NCBI Taxonomy" id="1714264"/>
    <lineage>
        <taxon>Bacteria</taxon>
        <taxon>Bacillati</taxon>
        <taxon>Bacillota</taxon>
        <taxon>Bacilli</taxon>
        <taxon>Bacillales</taxon>
        <taxon>Bacillaceae</taxon>
        <taxon>Domibacillus</taxon>
    </lineage>
</organism>
<feature type="compositionally biased region" description="Polar residues" evidence="1">
    <location>
        <begin position="10"/>
        <end position="19"/>
    </location>
</feature>
<keyword evidence="3" id="KW-1185">Reference proteome</keyword>
<reference evidence="2 3" key="1">
    <citation type="submission" date="2016-12" db="EMBL/GenBank/DDBJ databases">
        <title>Domibacillus antri genome sequencing.</title>
        <authorList>
            <person name="Verma A."/>
            <person name="Krishnamurthi S."/>
        </authorList>
    </citation>
    <scope>NUCLEOTIDE SEQUENCE [LARGE SCALE GENOMIC DNA]</scope>
    <source>
        <strain evidence="2 3">XD80</strain>
    </source>
</reference>
<name>A0A1Q8Q1S9_9BACI</name>
<dbReference type="EMBL" id="MSDU01000061">
    <property type="protein sequence ID" value="OLN21265.1"/>
    <property type="molecule type" value="Genomic_DNA"/>
</dbReference>
<comment type="caution">
    <text evidence="2">The sequence shown here is derived from an EMBL/GenBank/DDBJ whole genome shotgun (WGS) entry which is preliminary data.</text>
</comment>
<proteinExistence type="predicted"/>
<gene>
    <name evidence="2" type="ORF">BTO30_15900</name>
</gene>
<evidence type="ECO:0000256" key="1">
    <source>
        <dbReference type="SAM" id="MobiDB-lite"/>
    </source>
</evidence>
<protein>
    <submittedName>
        <fullName evidence="2">Uncharacterized protein</fullName>
    </submittedName>
</protein>
<sequence>MEGRIHGESGQKNTKTGPKSKNPAVEMKKGMSQSFMRHPLNKESYFGLLVILNSKTFISA</sequence>
<dbReference type="STRING" id="1714264.BTO30_15900"/>
<dbReference type="AlphaFoldDB" id="A0A1Q8Q1S9"/>
<feature type="region of interest" description="Disordered" evidence="1">
    <location>
        <begin position="1"/>
        <end position="31"/>
    </location>
</feature>
<evidence type="ECO:0000313" key="2">
    <source>
        <dbReference type="EMBL" id="OLN21265.1"/>
    </source>
</evidence>